<dbReference type="AlphaFoldDB" id="A0A9W9TZ41"/>
<reference evidence="2" key="2">
    <citation type="journal article" date="2023" name="IMA Fungus">
        <title>Comparative genomic study of the Penicillium genus elucidates a diverse pangenome and 15 lateral gene transfer events.</title>
        <authorList>
            <person name="Petersen C."/>
            <person name="Sorensen T."/>
            <person name="Nielsen M.R."/>
            <person name="Sondergaard T.E."/>
            <person name="Sorensen J.L."/>
            <person name="Fitzpatrick D.A."/>
            <person name="Frisvad J.C."/>
            <person name="Nielsen K.L."/>
        </authorList>
    </citation>
    <scope>NUCLEOTIDE SEQUENCE</scope>
    <source>
        <strain evidence="2">IBT 21472</strain>
    </source>
</reference>
<feature type="region of interest" description="Disordered" evidence="1">
    <location>
        <begin position="358"/>
        <end position="460"/>
    </location>
</feature>
<dbReference type="PANTHER" id="PTHR35006:SF3">
    <property type="entry name" value="GLYOXALASE FAMILY PROTEIN (AFU_ORTHOLOGUE AFUA_3G06020)"/>
    <property type="match status" value="1"/>
</dbReference>
<feature type="compositionally biased region" description="Polar residues" evidence="1">
    <location>
        <begin position="502"/>
        <end position="514"/>
    </location>
</feature>
<dbReference type="CDD" id="cd07262">
    <property type="entry name" value="VOC_like"/>
    <property type="match status" value="1"/>
</dbReference>
<dbReference type="OrthoDB" id="10249419at2759"/>
<dbReference type="InterPro" id="IPR029068">
    <property type="entry name" value="Glyas_Bleomycin-R_OHBP_Dase"/>
</dbReference>
<evidence type="ECO:0000256" key="1">
    <source>
        <dbReference type="SAM" id="MobiDB-lite"/>
    </source>
</evidence>
<gene>
    <name evidence="2" type="ORF">N7476_010948</name>
</gene>
<feature type="compositionally biased region" description="Low complexity" evidence="1">
    <location>
        <begin position="151"/>
        <end position="161"/>
    </location>
</feature>
<dbReference type="SUPFAM" id="SSF54593">
    <property type="entry name" value="Glyoxalase/Bleomycin resistance protein/Dihydroxybiphenyl dioxygenase"/>
    <property type="match status" value="1"/>
</dbReference>
<evidence type="ECO:0000313" key="2">
    <source>
        <dbReference type="EMBL" id="KAJ5299391.1"/>
    </source>
</evidence>
<evidence type="ECO:0000313" key="3">
    <source>
        <dbReference type="Proteomes" id="UP001147746"/>
    </source>
</evidence>
<proteinExistence type="predicted"/>
<dbReference type="InterPro" id="IPR037523">
    <property type="entry name" value="VOC_core"/>
</dbReference>
<dbReference type="Gene3D" id="3.10.180.10">
    <property type="entry name" value="2,3-Dihydroxybiphenyl 1,2-Dioxygenase, domain 1"/>
    <property type="match status" value="1"/>
</dbReference>
<dbReference type="EMBL" id="JAPZBO010000010">
    <property type="protein sequence ID" value="KAJ5299391.1"/>
    <property type="molecule type" value="Genomic_DNA"/>
</dbReference>
<dbReference type="Proteomes" id="UP001147746">
    <property type="component" value="Unassembled WGS sequence"/>
</dbReference>
<feature type="compositionally biased region" description="Low complexity" evidence="1">
    <location>
        <begin position="367"/>
        <end position="378"/>
    </location>
</feature>
<name>A0A9W9TZ41_9EURO</name>
<feature type="compositionally biased region" description="Polar residues" evidence="1">
    <location>
        <begin position="395"/>
        <end position="407"/>
    </location>
</feature>
<dbReference type="PROSITE" id="PS51819">
    <property type="entry name" value="VOC"/>
    <property type="match status" value="1"/>
</dbReference>
<feature type="region of interest" description="Disordered" evidence="1">
    <location>
        <begin position="331"/>
        <end position="350"/>
    </location>
</feature>
<organism evidence="2 3">
    <name type="scientific">Penicillium atrosanguineum</name>
    <dbReference type="NCBI Taxonomy" id="1132637"/>
    <lineage>
        <taxon>Eukaryota</taxon>
        <taxon>Fungi</taxon>
        <taxon>Dikarya</taxon>
        <taxon>Ascomycota</taxon>
        <taxon>Pezizomycotina</taxon>
        <taxon>Eurotiomycetes</taxon>
        <taxon>Eurotiomycetidae</taxon>
        <taxon>Eurotiales</taxon>
        <taxon>Aspergillaceae</taxon>
        <taxon>Penicillium</taxon>
    </lineage>
</organism>
<feature type="region of interest" description="Disordered" evidence="1">
    <location>
        <begin position="304"/>
        <end position="323"/>
    </location>
</feature>
<feature type="compositionally biased region" description="Low complexity" evidence="1">
    <location>
        <begin position="448"/>
        <end position="460"/>
    </location>
</feature>
<feature type="compositionally biased region" description="Polar residues" evidence="1">
    <location>
        <begin position="568"/>
        <end position="581"/>
    </location>
</feature>
<feature type="region of interest" description="Disordered" evidence="1">
    <location>
        <begin position="498"/>
        <end position="581"/>
    </location>
</feature>
<feature type="compositionally biased region" description="Polar residues" evidence="1">
    <location>
        <begin position="418"/>
        <end position="441"/>
    </location>
</feature>
<protein>
    <submittedName>
        <fullName evidence="2">Uncharacterized protein</fullName>
    </submittedName>
</protein>
<sequence length="581" mass="61299">MPVSHLTVTVSHLPTATSFFLSCLQPLGYQFIGRVEEYIGFGQKAGAPADFWITEQKPGLAVSAVHVAFPAPSKEAVQSFVYAAVKAGAKLHGEPRERDSISGYYSAAVIDLDGNSVEAVYRPGASVVASEVGGPTIAVLENGSVVSKSSKATSVKAESVAPPRSEAKSRAVSKAPTAVSKTPTAVSKAPTAVSHRSQGPPPSYTTQTVQKPDDGSKAAKTIIGTLIGAAAGAAVAYAMVKGDSQSTTEKPKEASHYTPESHQLMAPPSHVSSRREEQYLMGPPSQVSSQRSVRAIEAPPARSIYTSASGPRSTVSRSAFSKNPRASTIYEPTEFYDDRGRRASDGSIFSIPEDIPLRAIEYPPPSHSSQQRHPCSPSTFISSYAADKPRAGSVHSASTIKASPQSLQRRHSHDDRGTYSSHSKPSQMHRASSSHSVQSHFKAQDAVSTASSTRSARNIPLPAGSHATYYSASAHAGQGNKSHVSAREVPLPDSVIDLDVNSHVTPDDSISQVGSRTRSHHSHRSSHSKASKHSSRSTMDEPVRPADSVSQVSRASHRTVKAGGSKAPSHSGSRRGSQVAV</sequence>
<keyword evidence="3" id="KW-1185">Reference proteome</keyword>
<feature type="region of interest" description="Disordered" evidence="1">
    <location>
        <begin position="151"/>
        <end position="215"/>
    </location>
</feature>
<accession>A0A9W9TZ41</accession>
<reference evidence="2" key="1">
    <citation type="submission" date="2022-12" db="EMBL/GenBank/DDBJ databases">
        <authorList>
            <person name="Petersen C."/>
        </authorList>
    </citation>
    <scope>NUCLEOTIDE SEQUENCE</scope>
    <source>
        <strain evidence="2">IBT 21472</strain>
    </source>
</reference>
<feature type="region of interest" description="Disordered" evidence="1">
    <location>
        <begin position="244"/>
        <end position="292"/>
    </location>
</feature>
<dbReference type="PANTHER" id="PTHR35006">
    <property type="entry name" value="GLYOXALASE FAMILY PROTEIN (AFU_ORTHOLOGUE AFUA_5G14830)"/>
    <property type="match status" value="1"/>
</dbReference>
<comment type="caution">
    <text evidence="2">The sequence shown here is derived from an EMBL/GenBank/DDBJ whole genome shotgun (WGS) entry which is preliminary data.</text>
</comment>
<feature type="compositionally biased region" description="Basic residues" evidence="1">
    <location>
        <begin position="517"/>
        <end position="535"/>
    </location>
</feature>